<feature type="domain" description="FHA" evidence="1">
    <location>
        <begin position="93"/>
        <end position="155"/>
    </location>
</feature>
<dbReference type="SUPFAM" id="SSF49879">
    <property type="entry name" value="SMAD/FHA domain"/>
    <property type="match status" value="1"/>
</dbReference>
<dbReference type="InterPro" id="IPR000253">
    <property type="entry name" value="FHA_dom"/>
</dbReference>
<reference evidence="2 3" key="1">
    <citation type="submission" date="2018-02" db="EMBL/GenBank/DDBJ databases">
        <title>Comparative genomes isolates from brazilian mangrove.</title>
        <authorList>
            <person name="Araujo J.E."/>
            <person name="Taketani R.G."/>
            <person name="Silva M.C.P."/>
            <person name="Loureco M.V."/>
            <person name="Andreote F.D."/>
        </authorList>
    </citation>
    <scope>NUCLEOTIDE SEQUENCE [LARGE SCALE GENOMIC DNA]</scope>
    <source>
        <strain evidence="2 3">HEX-2 MGV</strain>
    </source>
</reference>
<gene>
    <name evidence="2" type="ORF">C5Y96_09055</name>
</gene>
<dbReference type="AlphaFoldDB" id="A0A2S8FUD4"/>
<dbReference type="Proteomes" id="UP000240009">
    <property type="component" value="Unassembled WGS sequence"/>
</dbReference>
<comment type="caution">
    <text evidence="2">The sequence shown here is derived from an EMBL/GenBank/DDBJ whole genome shotgun (WGS) entry which is preliminary data.</text>
</comment>
<dbReference type="Gene3D" id="2.60.200.20">
    <property type="match status" value="1"/>
</dbReference>
<dbReference type="CDD" id="cd00060">
    <property type="entry name" value="FHA"/>
    <property type="match status" value="1"/>
</dbReference>
<organism evidence="2 3">
    <name type="scientific">Blastopirellula marina</name>
    <dbReference type="NCBI Taxonomy" id="124"/>
    <lineage>
        <taxon>Bacteria</taxon>
        <taxon>Pseudomonadati</taxon>
        <taxon>Planctomycetota</taxon>
        <taxon>Planctomycetia</taxon>
        <taxon>Pirellulales</taxon>
        <taxon>Pirellulaceae</taxon>
        <taxon>Blastopirellula</taxon>
    </lineage>
</organism>
<dbReference type="Pfam" id="PF00498">
    <property type="entry name" value="FHA"/>
    <property type="match status" value="1"/>
</dbReference>
<evidence type="ECO:0000313" key="2">
    <source>
        <dbReference type="EMBL" id="PQO35789.1"/>
    </source>
</evidence>
<name>A0A2S8FUD4_9BACT</name>
<protein>
    <recommendedName>
        <fullName evidence="1">FHA domain-containing protein</fullName>
    </recommendedName>
</protein>
<dbReference type="EMBL" id="PUIA01000026">
    <property type="protein sequence ID" value="PQO35789.1"/>
    <property type="molecule type" value="Genomic_DNA"/>
</dbReference>
<accession>A0A2S8FUD4</accession>
<proteinExistence type="predicted"/>
<sequence>MASALPKLQAISARAAFLFPLPKGAKGQESERICEYRRGGGLCDKLSISQHEQKRMSIVEPDFAYRRGNVSDRLQMWIDGVGGYMLLLADRINIGQAMASAQVDIPIMGDISRRHAAIKRSGDEYIVEPLSEVKLNDQWVDSPSLLKNRDVMTLGRGVKLQFTQPHPLSTSAVLKIVSRHRTEPACDGVVLLADSLLMGPKSNNHIVCPQWQHDVVVYRQGSKLLLKSKTPLFQSDSTQAATSIRIGETVQGEEVSFCLEPLGRA</sequence>
<dbReference type="InterPro" id="IPR008984">
    <property type="entry name" value="SMAD_FHA_dom_sf"/>
</dbReference>
<evidence type="ECO:0000259" key="1">
    <source>
        <dbReference type="Pfam" id="PF00498"/>
    </source>
</evidence>
<evidence type="ECO:0000313" key="3">
    <source>
        <dbReference type="Proteomes" id="UP000240009"/>
    </source>
</evidence>